<dbReference type="RefSeq" id="WP_143059613.1">
    <property type="nucleotide sequence ID" value="NZ_FOGD01000005.1"/>
</dbReference>
<evidence type="ECO:0000313" key="1">
    <source>
        <dbReference type="EMBL" id="SER22624.1"/>
    </source>
</evidence>
<name>A0A1H9MG37_9BURK</name>
<keyword evidence="2" id="KW-1185">Reference proteome</keyword>
<gene>
    <name evidence="1" type="ORF">SAMN02982919_01997</name>
</gene>
<dbReference type="OrthoDB" id="6198327at2"/>
<proteinExistence type="predicted"/>
<dbReference type="AlphaFoldDB" id="A0A1H9MG37"/>
<organism evidence="1 2">
    <name type="scientific">Giesbergeria anulus</name>
    <dbReference type="NCBI Taxonomy" id="180197"/>
    <lineage>
        <taxon>Bacteria</taxon>
        <taxon>Pseudomonadati</taxon>
        <taxon>Pseudomonadota</taxon>
        <taxon>Betaproteobacteria</taxon>
        <taxon>Burkholderiales</taxon>
        <taxon>Comamonadaceae</taxon>
        <taxon>Giesbergeria</taxon>
    </lineage>
</organism>
<dbReference type="Proteomes" id="UP000199766">
    <property type="component" value="Unassembled WGS sequence"/>
</dbReference>
<evidence type="ECO:0000313" key="2">
    <source>
        <dbReference type="Proteomes" id="UP000199766"/>
    </source>
</evidence>
<accession>A0A1H9MG37</accession>
<dbReference type="EMBL" id="FOGD01000005">
    <property type="protein sequence ID" value="SER22624.1"/>
    <property type="molecule type" value="Genomic_DNA"/>
</dbReference>
<sequence>MPEAFGSILIKAPSEIISDIKIDSDVVPWNAMSALFSFAGVDLLAGSNPMLEYKDREDFYVEEIEQKEGFIRIQIFGDEWMDAIQLLVKNGNNVEIYGSIFHEYGCREYYALNSVGDRFLEAIDYEGGEEFDEEAVIAAWLNVVPESVKLMFPDVFEGDSD</sequence>
<protein>
    <recommendedName>
        <fullName evidence="3">YubB ferredoxin-like domain-containing protein</fullName>
    </recommendedName>
</protein>
<reference evidence="1 2" key="1">
    <citation type="submission" date="2016-10" db="EMBL/GenBank/DDBJ databases">
        <authorList>
            <person name="de Groot N.N."/>
        </authorList>
    </citation>
    <scope>NUCLEOTIDE SEQUENCE [LARGE SCALE GENOMIC DNA]</scope>
    <source>
        <strain evidence="1 2">ATCC 35958</strain>
    </source>
</reference>
<evidence type="ECO:0008006" key="3">
    <source>
        <dbReference type="Google" id="ProtNLM"/>
    </source>
</evidence>